<reference evidence="4" key="2">
    <citation type="submission" date="2022-08" db="EMBL/GenBank/DDBJ databases">
        <title>Multi-unit outbreak of Pandoraea commovens among non-cystic fibrosis intensive care patients from 2019 to 2021 in Berlin, Germany.</title>
        <authorList>
            <person name="Menzel P."/>
        </authorList>
    </citation>
    <scope>NUCLEOTIDE SEQUENCE</scope>
    <source>
        <strain evidence="4">LB-19-202-79</strain>
    </source>
</reference>
<dbReference type="InterPro" id="IPR001509">
    <property type="entry name" value="Epimerase_deHydtase"/>
</dbReference>
<keyword evidence="7" id="KW-1185">Reference proteome</keyword>
<dbReference type="PANTHER" id="PTHR43000">
    <property type="entry name" value="DTDP-D-GLUCOSE 4,6-DEHYDRATASE-RELATED"/>
    <property type="match status" value="1"/>
</dbReference>
<feature type="domain" description="NAD-dependent epimerase/dehydratase" evidence="3">
    <location>
        <begin position="4"/>
        <end position="136"/>
    </location>
</feature>
<evidence type="ECO:0000313" key="7">
    <source>
        <dbReference type="Proteomes" id="UP001058980"/>
    </source>
</evidence>
<dbReference type="InterPro" id="IPR036291">
    <property type="entry name" value="NAD(P)-bd_dom_sf"/>
</dbReference>
<dbReference type="AlphaFoldDB" id="A0A5E4TF75"/>
<protein>
    <submittedName>
        <fullName evidence="4">NAD-dependent epimerase/dehydratase family protein</fullName>
    </submittedName>
    <submittedName>
        <fullName evidence="5">Vi polysaccharide biosynthesis protein VipB/TviC</fullName>
    </submittedName>
</protein>
<dbReference type="Gene3D" id="3.40.50.720">
    <property type="entry name" value="NAD(P)-binding Rossmann-like Domain"/>
    <property type="match status" value="1"/>
</dbReference>
<dbReference type="Pfam" id="PF01370">
    <property type="entry name" value="Epimerase"/>
    <property type="match status" value="2"/>
</dbReference>
<gene>
    <name evidence="4" type="ORF">NTU39_25690</name>
    <name evidence="5" type="ORF">PCO31010_01358</name>
</gene>
<comment type="pathway">
    <text evidence="1">Bacterial outer membrane biogenesis; LPS O-antigen biosynthesis.</text>
</comment>
<comment type="similarity">
    <text evidence="2">Belongs to the NAD(P)-dependent epimerase/dehydratase family.</text>
</comment>
<proteinExistence type="inferred from homology"/>
<dbReference type="PRINTS" id="PR01713">
    <property type="entry name" value="NUCEPIMERASE"/>
</dbReference>
<organism evidence="5 6">
    <name type="scientific">Pandoraea commovens</name>
    <dbReference type="NCBI Taxonomy" id="2508289"/>
    <lineage>
        <taxon>Bacteria</taxon>
        <taxon>Pseudomonadati</taxon>
        <taxon>Pseudomonadota</taxon>
        <taxon>Betaproteobacteria</taxon>
        <taxon>Burkholderiales</taxon>
        <taxon>Burkholderiaceae</taxon>
        <taxon>Pandoraea</taxon>
    </lineage>
</organism>
<dbReference type="OrthoDB" id="9769113at2"/>
<reference evidence="5 6" key="1">
    <citation type="submission" date="2019-08" db="EMBL/GenBank/DDBJ databases">
        <authorList>
            <person name="Peeters C."/>
        </authorList>
    </citation>
    <scope>NUCLEOTIDE SEQUENCE [LARGE SCALE GENOMIC DNA]</scope>
    <source>
        <strain evidence="5 6">LMG 31010</strain>
    </source>
</reference>
<dbReference type="RefSeq" id="WP_150663594.1">
    <property type="nucleotide sequence ID" value="NZ_CABPSA010000002.1"/>
</dbReference>
<evidence type="ECO:0000256" key="1">
    <source>
        <dbReference type="ARBA" id="ARBA00005125"/>
    </source>
</evidence>
<dbReference type="EMBL" id="CP102780">
    <property type="protein sequence ID" value="UVA79340.1"/>
    <property type="molecule type" value="Genomic_DNA"/>
</dbReference>
<feature type="domain" description="NAD-dependent epimerase/dehydratase" evidence="3">
    <location>
        <begin position="177"/>
        <end position="286"/>
    </location>
</feature>
<dbReference type="SUPFAM" id="SSF51735">
    <property type="entry name" value="NAD(P)-binding Rossmann-fold domains"/>
    <property type="match status" value="1"/>
</dbReference>
<dbReference type="Proteomes" id="UP000343335">
    <property type="component" value="Unassembled WGS sequence"/>
</dbReference>
<name>A0A5E4TF75_9BURK</name>
<dbReference type="Proteomes" id="UP001058980">
    <property type="component" value="Chromosome"/>
</dbReference>
<sequence length="378" mass="41219">MQRILITGGAGFIGTHLSRRLLELGYQVRILDPLTAQVHGEVPTGVDWLMSGDVEFIRGSVTSAADWSRALVDVDHIVHLAAETGTGQSMYEVARYCEVNSMGTALLFDVLGRMPERRVQRVVLTSSRSVYGEGAYRCDGCGAEHVYPGARLADQLRAHQWEPLCPHCGVPLVAVATTESDAVRPASIYAATKFAQEDLVRIACDSMGLGYAIFRLQNVYGEGQSLKNPYTGILSIFSTRIRRGLQLPIFEDGKETRDFVHVADVVEALVAGIRSETPANDVLNVGSGVGTSVEEVARELTVALGGTPDVKVTGQFRLGDIRHNFADVSRLNERLGVKPQVSLSEGLSRFAAWVKTQPLPEDKLEQANKELVERKLMG</sequence>
<accession>A0A5E4TF75</accession>
<dbReference type="EMBL" id="CABPSA010000002">
    <property type="protein sequence ID" value="VVD85613.1"/>
    <property type="molecule type" value="Genomic_DNA"/>
</dbReference>
<evidence type="ECO:0000256" key="2">
    <source>
        <dbReference type="ARBA" id="ARBA00007637"/>
    </source>
</evidence>
<evidence type="ECO:0000313" key="5">
    <source>
        <dbReference type="EMBL" id="VVD85613.1"/>
    </source>
</evidence>
<evidence type="ECO:0000313" key="6">
    <source>
        <dbReference type="Proteomes" id="UP000343335"/>
    </source>
</evidence>
<evidence type="ECO:0000259" key="3">
    <source>
        <dbReference type="Pfam" id="PF01370"/>
    </source>
</evidence>
<evidence type="ECO:0000313" key="4">
    <source>
        <dbReference type="EMBL" id="UVA79340.1"/>
    </source>
</evidence>